<evidence type="ECO:0000313" key="2">
    <source>
        <dbReference type="Ensembl" id="ENSMFAP00000056741.1"/>
    </source>
</evidence>
<feature type="transmembrane region" description="Helical" evidence="1">
    <location>
        <begin position="40"/>
        <end position="59"/>
    </location>
</feature>
<name>A0A7N9IE42_MACFA</name>
<reference evidence="2 3" key="1">
    <citation type="submission" date="2013-03" db="EMBL/GenBank/DDBJ databases">
        <authorList>
            <person name="Warren W."/>
            <person name="Wilson R.K."/>
        </authorList>
    </citation>
    <scope>NUCLEOTIDE SEQUENCE</scope>
</reference>
<evidence type="ECO:0000313" key="3">
    <source>
        <dbReference type="Proteomes" id="UP000233100"/>
    </source>
</evidence>
<dbReference type="PANTHER" id="PTHR12138">
    <property type="entry name" value="PRIMATE-EXPANDED PROTEIN FAMILY"/>
    <property type="match status" value="1"/>
</dbReference>
<dbReference type="Proteomes" id="UP000233100">
    <property type="component" value="Chromosome 9"/>
</dbReference>
<keyword evidence="3" id="KW-1185">Reference proteome</keyword>
<dbReference type="PANTHER" id="PTHR12138:SF162">
    <property type="entry name" value="CHROMOSOME UNDETERMINED SCAFFOLD_275, WHOLE GENOME SHOTGUN SEQUENCE"/>
    <property type="match status" value="1"/>
</dbReference>
<dbReference type="AlphaFoldDB" id="A0A7N9IE42"/>
<feature type="transmembrane region" description="Helical" evidence="1">
    <location>
        <begin position="86"/>
        <end position="105"/>
    </location>
</feature>
<dbReference type="Ensembl" id="ENSMFAT00000090624.1">
    <property type="protein sequence ID" value="ENSMFAP00000056741.1"/>
    <property type="gene ID" value="ENSMFAG00000049958.1"/>
</dbReference>
<accession>A0A7N9IE42</accession>
<protein>
    <submittedName>
        <fullName evidence="2">Uncharacterized protein</fullName>
    </submittedName>
</protein>
<sequence>MVQDGCFSFSHRVCTLVNRKDKRGRRGLSLFKMTSRNCTLYKHSIYFLPCFVILLSYAIKPTTYSHYFWFKLSIIFKKTIYKILHYYYFIVNKVIKFITLFYYFIKLLIKYYFIIYLFIYLFILRWSLTLSPRLECSGAILAYCNLHLLGSIDSHVSASGVTGITGVHHCTRLIFVFLVEMGFIMLARLVLNSCSQVICPPQLPKVPDYKCEPLQLP</sequence>
<reference evidence="2" key="2">
    <citation type="submission" date="2025-08" db="UniProtKB">
        <authorList>
            <consortium name="Ensembl"/>
        </authorList>
    </citation>
    <scope>IDENTIFICATION</scope>
</reference>
<keyword evidence="1" id="KW-0472">Membrane</keyword>
<feature type="transmembrane region" description="Helical" evidence="1">
    <location>
        <begin position="173"/>
        <end position="191"/>
    </location>
</feature>
<proteinExistence type="predicted"/>
<keyword evidence="1" id="KW-0812">Transmembrane</keyword>
<keyword evidence="1" id="KW-1133">Transmembrane helix</keyword>
<reference evidence="2" key="3">
    <citation type="submission" date="2025-09" db="UniProtKB">
        <authorList>
            <consortium name="Ensembl"/>
        </authorList>
    </citation>
    <scope>IDENTIFICATION</scope>
</reference>
<evidence type="ECO:0000256" key="1">
    <source>
        <dbReference type="SAM" id="Phobius"/>
    </source>
</evidence>
<organism evidence="2 3">
    <name type="scientific">Macaca fascicularis</name>
    <name type="common">Crab-eating macaque</name>
    <name type="synonym">Cynomolgus monkey</name>
    <dbReference type="NCBI Taxonomy" id="9541"/>
    <lineage>
        <taxon>Eukaryota</taxon>
        <taxon>Metazoa</taxon>
        <taxon>Chordata</taxon>
        <taxon>Craniata</taxon>
        <taxon>Vertebrata</taxon>
        <taxon>Euteleostomi</taxon>
        <taxon>Mammalia</taxon>
        <taxon>Eutheria</taxon>
        <taxon>Euarchontoglires</taxon>
        <taxon>Primates</taxon>
        <taxon>Haplorrhini</taxon>
        <taxon>Catarrhini</taxon>
        <taxon>Cercopithecidae</taxon>
        <taxon>Cercopithecinae</taxon>
        <taxon>Macaca</taxon>
    </lineage>
</organism>
<dbReference type="GeneTree" id="ENSGT01150000286943"/>
<feature type="transmembrane region" description="Helical" evidence="1">
    <location>
        <begin position="111"/>
        <end position="128"/>
    </location>
</feature>